<comment type="caution">
    <text evidence="6">Lacks conserved residue(s) required for the propagation of feature annotation.</text>
</comment>
<dbReference type="PANTHER" id="PTHR40703">
    <property type="entry name" value="TRNA (PSEUDOURIDINE(54)-N(1))-METHYLTRANSFERASE"/>
    <property type="match status" value="1"/>
</dbReference>
<dbReference type="Gene3D" id="3.40.1280.10">
    <property type="match status" value="1"/>
</dbReference>
<keyword evidence="2 6" id="KW-0489">Methyltransferase</keyword>
<comment type="caution">
    <text evidence="7">The sequence shown here is derived from an EMBL/GenBank/DDBJ whole genome shotgun (WGS) entry which is preliminary data.</text>
</comment>
<evidence type="ECO:0000313" key="8">
    <source>
        <dbReference type="Proteomes" id="UP000245657"/>
    </source>
</evidence>
<evidence type="ECO:0000256" key="5">
    <source>
        <dbReference type="ARBA" id="ARBA00022694"/>
    </source>
</evidence>
<keyword evidence="5 6" id="KW-0819">tRNA processing</keyword>
<gene>
    <name evidence="6" type="primary">trmY</name>
    <name evidence="7" type="ORF">DK846_16290</name>
</gene>
<dbReference type="HAMAP" id="MF_00587">
    <property type="entry name" value="tRNA_methyltr_TrmY"/>
    <property type="match status" value="1"/>
</dbReference>
<dbReference type="CDD" id="cd18087">
    <property type="entry name" value="TrmY-like"/>
    <property type="match status" value="1"/>
</dbReference>
<dbReference type="Pfam" id="PF04013">
    <property type="entry name" value="Methyltrn_RNA_2"/>
    <property type="match status" value="1"/>
</dbReference>
<dbReference type="AlphaFoldDB" id="A0A2V2N0C0"/>
<keyword evidence="4 6" id="KW-0949">S-adenosyl-L-methionine</keyword>
<dbReference type="InterPro" id="IPR029028">
    <property type="entry name" value="Alpha/beta_knot_MTases"/>
</dbReference>
<protein>
    <recommendedName>
        <fullName evidence="6">tRNA (pseudouridine(54)-N(1))-methyltransferase</fullName>
        <ecNumber evidence="6">2.1.1.257</ecNumber>
    </recommendedName>
</protein>
<comment type="subunit">
    <text evidence="6">Homodimer.</text>
</comment>
<dbReference type="GO" id="GO:0008175">
    <property type="term" value="F:tRNA methyltransferase activity"/>
    <property type="evidence" value="ECO:0007669"/>
    <property type="project" value="UniProtKB-UniRule"/>
</dbReference>
<dbReference type="Proteomes" id="UP000245657">
    <property type="component" value="Unassembled WGS sequence"/>
</dbReference>
<accession>A0A2V2N0C0</accession>
<dbReference type="GO" id="GO:0008757">
    <property type="term" value="F:S-adenosylmethionine-dependent methyltransferase activity"/>
    <property type="evidence" value="ECO:0007669"/>
    <property type="project" value="UniProtKB-UniRule"/>
</dbReference>
<keyword evidence="1 6" id="KW-0963">Cytoplasm</keyword>
<evidence type="ECO:0000256" key="1">
    <source>
        <dbReference type="ARBA" id="ARBA00022490"/>
    </source>
</evidence>
<dbReference type="InterPro" id="IPR029026">
    <property type="entry name" value="tRNA_m1G_MTases_N"/>
</dbReference>
<dbReference type="GO" id="GO:0030488">
    <property type="term" value="P:tRNA methylation"/>
    <property type="evidence" value="ECO:0007669"/>
    <property type="project" value="UniProtKB-UniRule"/>
</dbReference>
<reference evidence="7 8" key="1">
    <citation type="submission" date="2018-05" db="EMBL/GenBank/DDBJ databases">
        <title>Draft genome of Methanospirillum lacunae Ki8-1.</title>
        <authorList>
            <person name="Dueholm M.S."/>
            <person name="Nielsen P.H."/>
            <person name="Bakmann L.F."/>
            <person name="Otzen D.E."/>
        </authorList>
    </citation>
    <scope>NUCLEOTIDE SEQUENCE [LARGE SCALE GENOMIC DNA]</scope>
    <source>
        <strain evidence="7 8">Ki8-1</strain>
    </source>
</reference>
<dbReference type="PANTHER" id="PTHR40703:SF1">
    <property type="entry name" value="TRNA (PSEUDOURIDINE(54)-N(1))-METHYLTRANSFERASE"/>
    <property type="match status" value="1"/>
</dbReference>
<dbReference type="OrthoDB" id="27492at2157"/>
<evidence type="ECO:0000256" key="6">
    <source>
        <dbReference type="HAMAP-Rule" id="MF_00587"/>
    </source>
</evidence>
<dbReference type="GO" id="GO:0005737">
    <property type="term" value="C:cytoplasm"/>
    <property type="evidence" value="ECO:0007669"/>
    <property type="project" value="UniProtKB-SubCell"/>
</dbReference>
<keyword evidence="8" id="KW-1185">Reference proteome</keyword>
<dbReference type="GeneID" id="97547514"/>
<comment type="similarity">
    <text evidence="6">Belongs to the methyltransferase superfamily. TrmY family.</text>
</comment>
<evidence type="ECO:0000256" key="4">
    <source>
        <dbReference type="ARBA" id="ARBA00022691"/>
    </source>
</evidence>
<dbReference type="RefSeq" id="WP_109970052.1">
    <property type="nucleotide sequence ID" value="NZ_CP176093.1"/>
</dbReference>
<comment type="function">
    <text evidence="6">Specifically catalyzes the N1-methylation of pseudouridine at position 54 (Psi54) in tRNAs.</text>
</comment>
<proteinExistence type="inferred from homology"/>
<keyword evidence="3 6" id="KW-0808">Transferase</keyword>
<name>A0A2V2N0C0_9EURY</name>
<evidence type="ECO:0000313" key="7">
    <source>
        <dbReference type="EMBL" id="PWR69988.1"/>
    </source>
</evidence>
<dbReference type="NCBIfam" id="NF002560">
    <property type="entry name" value="PRK02135.1"/>
    <property type="match status" value="1"/>
</dbReference>
<dbReference type="EC" id="2.1.1.257" evidence="6"/>
<evidence type="ECO:0000256" key="3">
    <source>
        <dbReference type="ARBA" id="ARBA00022679"/>
    </source>
</evidence>
<dbReference type="SUPFAM" id="SSF75217">
    <property type="entry name" value="alpha/beta knot"/>
    <property type="match status" value="1"/>
</dbReference>
<dbReference type="EMBL" id="QGMY01000017">
    <property type="protein sequence ID" value="PWR69988.1"/>
    <property type="molecule type" value="Genomic_DNA"/>
</dbReference>
<comment type="subcellular location">
    <subcellularLocation>
        <location evidence="6">Cytoplasm</location>
    </subcellularLocation>
</comment>
<organism evidence="7 8">
    <name type="scientific">Methanospirillum lacunae</name>
    <dbReference type="NCBI Taxonomy" id="668570"/>
    <lineage>
        <taxon>Archaea</taxon>
        <taxon>Methanobacteriati</taxon>
        <taxon>Methanobacteriota</taxon>
        <taxon>Stenosarchaea group</taxon>
        <taxon>Methanomicrobia</taxon>
        <taxon>Methanomicrobiales</taxon>
        <taxon>Methanospirillaceae</taxon>
        <taxon>Methanospirillum</taxon>
    </lineage>
</organism>
<evidence type="ECO:0000256" key="2">
    <source>
        <dbReference type="ARBA" id="ARBA00022603"/>
    </source>
</evidence>
<comment type="catalytic activity">
    <reaction evidence="6">
        <text>pseudouridine(54) in tRNA + S-adenosyl-L-methionine = N(1)-methylpseudouridine(54) in tRNA + S-adenosyl-L-homocysteine + H(+)</text>
        <dbReference type="Rhea" id="RHEA:55292"/>
        <dbReference type="Rhea" id="RHEA-COMP:14140"/>
        <dbReference type="Rhea" id="RHEA-COMP:14141"/>
        <dbReference type="ChEBI" id="CHEBI:15378"/>
        <dbReference type="ChEBI" id="CHEBI:57856"/>
        <dbReference type="ChEBI" id="CHEBI:59789"/>
        <dbReference type="ChEBI" id="CHEBI:65314"/>
        <dbReference type="ChEBI" id="CHEBI:74890"/>
        <dbReference type="EC" id="2.1.1.257"/>
    </reaction>
</comment>
<dbReference type="InterPro" id="IPR007158">
    <property type="entry name" value="TrmY"/>
</dbReference>
<sequence>MVFFAVIGHQAKNDGTFSLNDLPSSGGRMDLLCRCVQASLFLSHGIREDASCLLILAGGPGAVKTVRFEGANVRSLSPDERSSASFIKKALEIPAGSLFRDVTPGVSVRKAGLETLLGEHRFGVLDEHGTDIRNVQVDELPEGFLLSDHQNFTPDEELLIKDLPRYSLGPQVVHADHAIVLLYNEIDRRRSGWN</sequence>
<feature type="binding site" evidence="6">
    <location>
        <position position="125"/>
    </location>
    <ligand>
        <name>S-adenosyl-L-methionine</name>
        <dbReference type="ChEBI" id="CHEBI:59789"/>
    </ligand>
</feature>